<dbReference type="RefSeq" id="XP_066633968.1">
    <property type="nucleotide sequence ID" value="XM_066776087.1"/>
</dbReference>
<keyword evidence="1" id="KW-0472">Membrane</keyword>
<evidence type="ECO:0000313" key="3">
    <source>
        <dbReference type="Proteomes" id="UP001430584"/>
    </source>
</evidence>
<feature type="transmembrane region" description="Helical" evidence="1">
    <location>
        <begin position="338"/>
        <end position="361"/>
    </location>
</feature>
<keyword evidence="3" id="KW-1185">Reference proteome</keyword>
<keyword evidence="1" id="KW-0812">Transmembrane</keyword>
<dbReference type="PANTHER" id="PTHR35394">
    <property type="entry name" value="DUF3176 DOMAIN-CONTAINING PROTEIN"/>
    <property type="match status" value="1"/>
</dbReference>
<proteinExistence type="predicted"/>
<comment type="caution">
    <text evidence="2">The sequence shown here is derived from an EMBL/GenBank/DDBJ whole genome shotgun (WGS) entry which is preliminary data.</text>
</comment>
<dbReference type="Proteomes" id="UP001430584">
    <property type="component" value="Unassembled WGS sequence"/>
</dbReference>
<dbReference type="EMBL" id="JAJVCZ030000004">
    <property type="protein sequence ID" value="KAL0260939.1"/>
    <property type="molecule type" value="Genomic_DNA"/>
</dbReference>
<reference evidence="2 3" key="1">
    <citation type="submission" date="2024-02" db="EMBL/GenBank/DDBJ databases">
        <title>De novo assembly and annotation of 12 fungi associated with fruit tree decline syndrome in Ontario, Canada.</title>
        <authorList>
            <person name="Sulman M."/>
            <person name="Ellouze W."/>
            <person name="Ilyukhin E."/>
        </authorList>
    </citation>
    <scope>NUCLEOTIDE SEQUENCE [LARGE SCALE GENOMIC DNA]</scope>
    <source>
        <strain evidence="2 3">FDS-637</strain>
    </source>
</reference>
<evidence type="ECO:0000313" key="2">
    <source>
        <dbReference type="EMBL" id="KAL0260939.1"/>
    </source>
</evidence>
<dbReference type="GeneID" id="92008716"/>
<organism evidence="2 3">
    <name type="scientific">Diplodia seriata</name>
    <dbReference type="NCBI Taxonomy" id="420778"/>
    <lineage>
        <taxon>Eukaryota</taxon>
        <taxon>Fungi</taxon>
        <taxon>Dikarya</taxon>
        <taxon>Ascomycota</taxon>
        <taxon>Pezizomycotina</taxon>
        <taxon>Dothideomycetes</taxon>
        <taxon>Dothideomycetes incertae sedis</taxon>
        <taxon>Botryosphaeriales</taxon>
        <taxon>Botryosphaeriaceae</taxon>
        <taxon>Diplodia</taxon>
    </lineage>
</organism>
<gene>
    <name evidence="2" type="ORF">SLS55_004631</name>
</gene>
<protein>
    <submittedName>
        <fullName evidence="2">Uncharacterized protein</fullName>
    </submittedName>
</protein>
<keyword evidence="1" id="KW-1133">Transmembrane helix</keyword>
<sequence>MASISKSEIDIDTAADTYVNRNMQAAVLGGALDRPLDPPIYCKTGNCIWPELITLGVCSRCPDITGHVNETCQTYGYQDKHDEWFSSAHCTMTAPSGLVVEQTIVQNHTSDNANGIKDKWIQFVSNRDRPMTDIYSYTNYIYPNVFLTRNLSCHDIVGRGDISRHFFLKDVGGLNSSKRFQPSRQYTECTLYWCSLSYSNFRIRNGTVEEGSVTSAPLRVEDIPNVRLVDGERTTVNLTAPETLPGNSSFHANLADMSSMSDLIQLTLADFQLFNIHSMAYASDYYFNLGNAMSKSANLSQTMANVAKSMTNAIRQSANATIVHGQAFRDETYMRVRWAWFALPASLVFLTAFILIAAVRINSRNKVMLWKSSMLPLLFHGLDTAVDAPPRQKLSQVDARARMAKAKLHVTERNDFRFVLS</sequence>
<dbReference type="PANTHER" id="PTHR35394:SF5">
    <property type="entry name" value="DUF3176 DOMAIN-CONTAINING PROTEIN"/>
    <property type="match status" value="1"/>
</dbReference>
<evidence type="ECO:0000256" key="1">
    <source>
        <dbReference type="SAM" id="Phobius"/>
    </source>
</evidence>
<accession>A0ABR3CJY3</accession>
<name>A0ABR3CJY3_9PEZI</name>